<protein>
    <submittedName>
        <fullName evidence="1">Uncharacterized protein</fullName>
    </submittedName>
</protein>
<evidence type="ECO:0000313" key="2">
    <source>
        <dbReference type="Proteomes" id="UP001017257"/>
    </source>
</evidence>
<accession>A0ABY5RZA8</accession>
<geneLocation type="plasmid" evidence="1 2">
    <name>pR24_1</name>
</geneLocation>
<sequence length="72" mass="8318">MFGFRGGESDETVTRKTGYRIDAKRQWSCLTTLDLSEIKNEEQLITLVKVRYGLPYEKARADVQGWMAGKQF</sequence>
<organism evidence="1 2">
    <name type="scientific">Microvirga terrae</name>
    <dbReference type="NCBI Taxonomy" id="2740529"/>
    <lineage>
        <taxon>Bacteria</taxon>
        <taxon>Pseudomonadati</taxon>
        <taxon>Pseudomonadota</taxon>
        <taxon>Alphaproteobacteria</taxon>
        <taxon>Hyphomicrobiales</taxon>
        <taxon>Methylobacteriaceae</taxon>
        <taxon>Microvirga</taxon>
    </lineage>
</organism>
<dbReference type="InterPro" id="IPR036629">
    <property type="entry name" value="YjbJ_sf"/>
</dbReference>
<gene>
    <name evidence="1" type="ORF">HPT29_027175</name>
</gene>
<reference evidence="1" key="1">
    <citation type="submission" date="2022-08" db="EMBL/GenBank/DDBJ databases">
        <title>Microvirga terrae sp. nov., isolated from soil.</title>
        <authorList>
            <person name="Kim K.H."/>
            <person name="Seo Y.L."/>
            <person name="Kim J.M."/>
            <person name="Lee J.K."/>
            <person name="Han D.M."/>
            <person name="Jeon C.O."/>
        </authorList>
    </citation>
    <scope>NUCLEOTIDE SEQUENCE</scope>
    <source>
        <strain evidence="1">R24</strain>
        <plasmid evidence="1">pR24_1</plasmid>
    </source>
</reference>
<evidence type="ECO:0000313" key="1">
    <source>
        <dbReference type="EMBL" id="UVF22363.1"/>
    </source>
</evidence>
<dbReference type="RefSeq" id="WP_173945177.1">
    <property type="nucleotide sequence ID" value="NZ_CP102846.1"/>
</dbReference>
<keyword evidence="2" id="KW-1185">Reference proteome</keyword>
<keyword evidence="1" id="KW-0614">Plasmid</keyword>
<dbReference type="Gene3D" id="1.10.1470.10">
    <property type="entry name" value="YjbJ"/>
    <property type="match status" value="1"/>
</dbReference>
<dbReference type="Proteomes" id="UP001017257">
    <property type="component" value="Plasmid pR24_1"/>
</dbReference>
<name>A0ABY5RZA8_9HYPH</name>
<dbReference type="EMBL" id="CP102846">
    <property type="protein sequence ID" value="UVF22363.1"/>
    <property type="molecule type" value="Genomic_DNA"/>
</dbReference>
<proteinExistence type="predicted"/>